<sequence length="616" mass="67534">GKKKSKFKSLKKFFVKKKRKEPKSGLKQSQSTSDVTTPESLRVDYDSEDEVRCHTGIIGTRALSHDSIFITEAAQDPPRPVRVLSQESVSGRIKALQLKVQQNIKLGPPPLVVPTKKLDDAGASSEDDGLPRSPPEVSLLQEAMARTLYKFSDPCKHLSSLSLAGTGSEEEEQKKIIRPSSRPLSPVARQSSRPTSPMAQTSFSSSVSPAVDFDSPPQVSACLDSSAAKHKLSLKPRNQRSGTKGRRPLSNISRVHTENLSDVNCTLEENVEEEEKETSKDVFADDFILSEVGRTEPVIKTFHESADISAEFSLPQPAPQQDKEKCLSKKSSAAVPAPVNAELTKTELESKCTPPVTDSVDTSPGESQVVSTSSEEDVRLPNAASSDNTLSKQDVWTLKMKEHLKEHPKSQVSVHAEASVKKTDEKVAGEHSALRKSSNASLKFSVLSARDRTKTGSIQLRTDTEDKKENQSDELVGTSVLDERKMCIKKQESFIESAPKNVEKPVDKNILTSVPQTTTVVTKSDDPTDASKERAETEEKCCFGVKLRSTSLSIKYRENPCSDIKTIKRYSAEINLVRDETAETKPSSDASLGSSFKDSVKMKARSSEQLNVKPPL</sequence>
<organism evidence="3 4">
    <name type="scientific">Latimeria chalumnae</name>
    <name type="common">Coelacanth</name>
    <dbReference type="NCBI Taxonomy" id="7897"/>
    <lineage>
        <taxon>Eukaryota</taxon>
        <taxon>Metazoa</taxon>
        <taxon>Chordata</taxon>
        <taxon>Craniata</taxon>
        <taxon>Vertebrata</taxon>
        <taxon>Euteleostomi</taxon>
        <taxon>Coelacanthiformes</taxon>
        <taxon>Coelacanthidae</taxon>
        <taxon>Latimeria</taxon>
    </lineage>
</organism>
<dbReference type="PANTHER" id="PTHR47743">
    <property type="entry name" value="KIAA1210 / KIAA1211 FAMILY MEMBER"/>
    <property type="match status" value="1"/>
</dbReference>
<reference evidence="3" key="2">
    <citation type="submission" date="2025-08" db="UniProtKB">
        <authorList>
            <consortium name="Ensembl"/>
        </authorList>
    </citation>
    <scope>IDENTIFICATION</scope>
</reference>
<dbReference type="Proteomes" id="UP000008672">
    <property type="component" value="Unassembled WGS sequence"/>
</dbReference>
<feature type="compositionally biased region" description="Basic residues" evidence="1">
    <location>
        <begin position="1"/>
        <end position="21"/>
    </location>
</feature>
<evidence type="ECO:0000259" key="2">
    <source>
        <dbReference type="Pfam" id="PF15262"/>
    </source>
</evidence>
<feature type="compositionally biased region" description="Basic residues" evidence="1">
    <location>
        <begin position="228"/>
        <end position="247"/>
    </location>
</feature>
<dbReference type="Pfam" id="PF15262">
    <property type="entry name" value="DUF4592"/>
    <property type="match status" value="1"/>
</dbReference>
<feature type="compositionally biased region" description="Basic and acidic residues" evidence="1">
    <location>
        <begin position="399"/>
        <end position="409"/>
    </location>
</feature>
<dbReference type="InterPro" id="IPR026713">
    <property type="entry name" value="CRACD-like"/>
</dbReference>
<dbReference type="InParanoid" id="H2ZVI8"/>
<feature type="region of interest" description="Disordered" evidence="1">
    <location>
        <begin position="578"/>
        <end position="616"/>
    </location>
</feature>
<dbReference type="InterPro" id="IPR028030">
    <property type="entry name" value="DUF4592"/>
</dbReference>
<reference evidence="4" key="1">
    <citation type="submission" date="2011-08" db="EMBL/GenBank/DDBJ databases">
        <title>The draft genome of Latimeria chalumnae.</title>
        <authorList>
            <person name="Di Palma F."/>
            <person name="Alfoldi J."/>
            <person name="Johnson J."/>
            <person name="Berlin A."/>
            <person name="Gnerre S."/>
            <person name="Jaffe D."/>
            <person name="MacCallum I."/>
            <person name="Young S."/>
            <person name="Walker B.J."/>
            <person name="Lander E."/>
            <person name="Lindblad-Toh K."/>
        </authorList>
    </citation>
    <scope>NUCLEOTIDE SEQUENCE [LARGE SCALE GENOMIC DNA]</scope>
    <source>
        <strain evidence="4">Wild caught</strain>
    </source>
</reference>
<protein>
    <recommendedName>
        <fullName evidence="2">DUF4592 domain-containing protein</fullName>
    </recommendedName>
</protein>
<feature type="region of interest" description="Disordered" evidence="1">
    <location>
        <begin position="1"/>
        <end position="46"/>
    </location>
</feature>
<dbReference type="PANTHER" id="PTHR47743:SF1">
    <property type="entry name" value="CRACD-LIKE PROTEIN"/>
    <property type="match status" value="1"/>
</dbReference>
<dbReference type="Ensembl" id="ENSLACT00000001421.1">
    <property type="protein sequence ID" value="ENSLACP00000001409.1"/>
    <property type="gene ID" value="ENSLACG00000001263.1"/>
</dbReference>
<evidence type="ECO:0000313" key="4">
    <source>
        <dbReference type="Proteomes" id="UP000008672"/>
    </source>
</evidence>
<accession>H2ZVI8</accession>
<dbReference type="OMA" id="TCASEVC"/>
<dbReference type="EMBL" id="AFYH01220642">
    <property type="status" value="NOT_ANNOTATED_CDS"/>
    <property type="molecule type" value="Genomic_DNA"/>
</dbReference>
<feature type="compositionally biased region" description="Polar residues" evidence="1">
    <location>
        <begin position="383"/>
        <end position="394"/>
    </location>
</feature>
<dbReference type="EMBL" id="AFYH01220643">
    <property type="status" value="NOT_ANNOTATED_CDS"/>
    <property type="molecule type" value="Genomic_DNA"/>
</dbReference>
<feature type="compositionally biased region" description="Polar residues" evidence="1">
    <location>
        <begin position="26"/>
        <end position="39"/>
    </location>
</feature>
<evidence type="ECO:0000256" key="1">
    <source>
        <dbReference type="SAM" id="MobiDB-lite"/>
    </source>
</evidence>
<proteinExistence type="predicted"/>
<feature type="domain" description="DUF4592" evidence="2">
    <location>
        <begin position="102"/>
        <end position="244"/>
    </location>
</feature>
<dbReference type="GeneTree" id="ENSGT00940000161984"/>
<dbReference type="AlphaFoldDB" id="H2ZVI8"/>
<dbReference type="eggNOG" id="ENOG502QSVM">
    <property type="taxonomic scope" value="Eukaryota"/>
</dbReference>
<feature type="region of interest" description="Disordered" evidence="1">
    <location>
        <begin position="310"/>
        <end position="438"/>
    </location>
</feature>
<keyword evidence="4" id="KW-1185">Reference proteome</keyword>
<feature type="compositionally biased region" description="Polar residues" evidence="1">
    <location>
        <begin position="584"/>
        <end position="597"/>
    </location>
</feature>
<reference evidence="3" key="3">
    <citation type="submission" date="2025-09" db="UniProtKB">
        <authorList>
            <consortium name="Ensembl"/>
        </authorList>
    </citation>
    <scope>IDENTIFICATION</scope>
</reference>
<evidence type="ECO:0000313" key="3">
    <source>
        <dbReference type="Ensembl" id="ENSLACP00000001409.1"/>
    </source>
</evidence>
<feature type="compositionally biased region" description="Basic and acidic residues" evidence="1">
    <location>
        <begin position="418"/>
        <end position="433"/>
    </location>
</feature>
<dbReference type="HOGENOM" id="CLU_443837_0_0_1"/>
<feature type="compositionally biased region" description="Polar residues" evidence="1">
    <location>
        <begin position="188"/>
        <end position="208"/>
    </location>
</feature>
<feature type="region of interest" description="Disordered" evidence="1">
    <location>
        <begin position="164"/>
        <end position="255"/>
    </location>
</feature>
<name>H2ZVI8_LATCH</name>
<dbReference type="FunCoup" id="H2ZVI8">
    <property type="interactions" value="103"/>
</dbReference>
<feature type="region of interest" description="Disordered" evidence="1">
    <location>
        <begin position="106"/>
        <end position="136"/>
    </location>
</feature>
<feature type="compositionally biased region" description="Polar residues" evidence="1">
    <location>
        <begin position="359"/>
        <end position="373"/>
    </location>
</feature>
<dbReference type="STRING" id="7897.ENSLACP00000001409"/>